<evidence type="ECO:0008006" key="5">
    <source>
        <dbReference type="Google" id="ProtNLM"/>
    </source>
</evidence>
<dbReference type="EMBL" id="ML996571">
    <property type="protein sequence ID" value="KAF2758391.1"/>
    <property type="molecule type" value="Genomic_DNA"/>
</dbReference>
<reference evidence="3" key="1">
    <citation type="journal article" date="2020" name="Stud. Mycol.">
        <title>101 Dothideomycetes genomes: a test case for predicting lifestyles and emergence of pathogens.</title>
        <authorList>
            <person name="Haridas S."/>
            <person name="Albert R."/>
            <person name="Binder M."/>
            <person name="Bloem J."/>
            <person name="Labutti K."/>
            <person name="Salamov A."/>
            <person name="Andreopoulos B."/>
            <person name="Baker S."/>
            <person name="Barry K."/>
            <person name="Bills G."/>
            <person name="Bluhm B."/>
            <person name="Cannon C."/>
            <person name="Castanera R."/>
            <person name="Culley D."/>
            <person name="Daum C."/>
            <person name="Ezra D."/>
            <person name="Gonzalez J."/>
            <person name="Henrissat B."/>
            <person name="Kuo A."/>
            <person name="Liang C."/>
            <person name="Lipzen A."/>
            <person name="Lutzoni F."/>
            <person name="Magnuson J."/>
            <person name="Mondo S."/>
            <person name="Nolan M."/>
            <person name="Ohm R."/>
            <person name="Pangilinan J."/>
            <person name="Park H.-J."/>
            <person name="Ramirez L."/>
            <person name="Alfaro M."/>
            <person name="Sun H."/>
            <person name="Tritt A."/>
            <person name="Yoshinaga Y."/>
            <person name="Zwiers L.-H."/>
            <person name="Turgeon B."/>
            <person name="Goodwin S."/>
            <person name="Spatafora J."/>
            <person name="Crous P."/>
            <person name="Grigoriev I."/>
        </authorList>
    </citation>
    <scope>NUCLEOTIDE SEQUENCE</scope>
    <source>
        <strain evidence="3">CBS 121739</strain>
    </source>
</reference>
<feature type="compositionally biased region" description="Polar residues" evidence="1">
    <location>
        <begin position="268"/>
        <end position="277"/>
    </location>
</feature>
<evidence type="ECO:0000256" key="2">
    <source>
        <dbReference type="SAM" id="Phobius"/>
    </source>
</evidence>
<gene>
    <name evidence="3" type="ORF">EJ05DRAFT_475714</name>
</gene>
<dbReference type="OrthoDB" id="5215637at2759"/>
<organism evidence="3 4">
    <name type="scientific">Pseudovirgaria hyperparasitica</name>
    <dbReference type="NCBI Taxonomy" id="470096"/>
    <lineage>
        <taxon>Eukaryota</taxon>
        <taxon>Fungi</taxon>
        <taxon>Dikarya</taxon>
        <taxon>Ascomycota</taxon>
        <taxon>Pezizomycotina</taxon>
        <taxon>Dothideomycetes</taxon>
        <taxon>Dothideomycetes incertae sedis</taxon>
        <taxon>Acrospermales</taxon>
        <taxon>Acrospermaceae</taxon>
        <taxon>Pseudovirgaria</taxon>
    </lineage>
</organism>
<dbReference type="GeneID" id="54484923"/>
<evidence type="ECO:0000313" key="3">
    <source>
        <dbReference type="EMBL" id="KAF2758391.1"/>
    </source>
</evidence>
<evidence type="ECO:0000313" key="4">
    <source>
        <dbReference type="Proteomes" id="UP000799437"/>
    </source>
</evidence>
<keyword evidence="4" id="KW-1185">Reference proteome</keyword>
<keyword evidence="2" id="KW-0472">Membrane</keyword>
<keyword evidence="2" id="KW-0812">Transmembrane</keyword>
<dbReference type="AlphaFoldDB" id="A0A6A6WBA9"/>
<name>A0A6A6WBA9_9PEZI</name>
<proteinExistence type="predicted"/>
<feature type="transmembrane region" description="Helical" evidence="2">
    <location>
        <begin position="193"/>
        <end position="214"/>
    </location>
</feature>
<evidence type="ECO:0000256" key="1">
    <source>
        <dbReference type="SAM" id="MobiDB-lite"/>
    </source>
</evidence>
<keyword evidence="2" id="KW-1133">Transmembrane helix</keyword>
<dbReference type="RefSeq" id="XP_033600842.1">
    <property type="nucleotide sequence ID" value="XM_033743869.1"/>
</dbReference>
<sequence length="295" mass="31082">MAEACYSDGGSMPDLWLRCGERSPAAANNCCALNTTYPNGIDVCLQNGLCGYNNPTTGIFEYWKDPCSDPTGAGCLELNCTALYTNLNVPGIYPVHPCGSSWSNSTKWCCGTDDSCCEDETRAESVRWIATVFGAAVATVPLTLALSSETRLARTSIPTALSTTSTPTVLSAPSSTAEDPLSSASLLSRGAKVGIGIAAASAVFLLCLGVFILWRARTRRQLSRDYKAQAGGSAIGHSGVAINSLSELADKSVVELDSNVFRELDSSSVQELGTEWQSGKDAPVMGLGSQRPTKR</sequence>
<dbReference type="Proteomes" id="UP000799437">
    <property type="component" value="Unassembled WGS sequence"/>
</dbReference>
<accession>A0A6A6WBA9</accession>
<feature type="region of interest" description="Disordered" evidence="1">
    <location>
        <begin position="268"/>
        <end position="295"/>
    </location>
</feature>
<protein>
    <recommendedName>
        <fullName evidence="5">Mid2 domain-containing protein</fullName>
    </recommendedName>
</protein>